<dbReference type="EMBL" id="MU827802">
    <property type="protein sequence ID" value="KAJ7326551.1"/>
    <property type="molecule type" value="Genomic_DNA"/>
</dbReference>
<organism evidence="1 2">
    <name type="scientific">Desmophyllum pertusum</name>
    <dbReference type="NCBI Taxonomy" id="174260"/>
    <lineage>
        <taxon>Eukaryota</taxon>
        <taxon>Metazoa</taxon>
        <taxon>Cnidaria</taxon>
        <taxon>Anthozoa</taxon>
        <taxon>Hexacorallia</taxon>
        <taxon>Scleractinia</taxon>
        <taxon>Caryophylliina</taxon>
        <taxon>Caryophylliidae</taxon>
        <taxon>Desmophyllum</taxon>
    </lineage>
</organism>
<protein>
    <submittedName>
        <fullName evidence="1">Uncharacterized protein</fullName>
    </submittedName>
</protein>
<sequence length="435" mass="49447">MAIKDVKTGSSDLQKYVTMLEFLKYAHLTQKRNEFEEKLKNSMKEIIQDIKPKKFLYAYPGVFNDEAESDEYEAMGWTRSSTLKSEFEITSELTNKVVFFATYSEKFSKPFECRTDSAKGHNYISGGGPERDTIKGGYGKDIISVHNDAVSDLDGDNIFMAEGSGNDDILVGPGADLAIIKKSSGTAKFSMHQWNHKTRDQQKPKRIVYDSDVRLTHGENNAEKDVIKGSYTYHDVLSMTNYKPDTSTQSPDQRIVLLNEGKTVADYISQISDVVDDLFEDHRGEVISDAHPGRALMVEDAQHIYFEDIERFELSKHCLNLLLLKNNEYVNTRHEVIGGDLDDYVVNLDDDIEVMAQMGTGANRVYSGQKNDAYSLILDDSKDVIYDRGGENIVAIMLQDGLQLEDVQIIRNGNNRYRIYKKTRQSYTRVRVSQH</sequence>
<evidence type="ECO:0000313" key="2">
    <source>
        <dbReference type="Proteomes" id="UP001163046"/>
    </source>
</evidence>
<comment type="caution">
    <text evidence="1">The sequence shown here is derived from an EMBL/GenBank/DDBJ whole genome shotgun (WGS) entry which is preliminary data.</text>
</comment>
<gene>
    <name evidence="1" type="ORF">OS493_027497</name>
</gene>
<name>A0A9X0CFB4_9CNID</name>
<accession>A0A9X0CFB4</accession>
<keyword evidence="2" id="KW-1185">Reference proteome</keyword>
<reference evidence="1" key="1">
    <citation type="submission" date="2023-01" db="EMBL/GenBank/DDBJ databases">
        <title>Genome assembly of the deep-sea coral Lophelia pertusa.</title>
        <authorList>
            <person name="Herrera S."/>
            <person name="Cordes E."/>
        </authorList>
    </citation>
    <scope>NUCLEOTIDE SEQUENCE</scope>
    <source>
        <strain evidence="1">USNM1676648</strain>
        <tissue evidence="1">Polyp</tissue>
    </source>
</reference>
<dbReference type="AlphaFoldDB" id="A0A9X0CFB4"/>
<evidence type="ECO:0000313" key="1">
    <source>
        <dbReference type="EMBL" id="KAJ7326551.1"/>
    </source>
</evidence>
<dbReference type="Proteomes" id="UP001163046">
    <property type="component" value="Unassembled WGS sequence"/>
</dbReference>
<proteinExistence type="predicted"/>